<evidence type="ECO:0000313" key="5">
    <source>
        <dbReference type="Proteomes" id="UP000217076"/>
    </source>
</evidence>
<dbReference type="RefSeq" id="WP_092621707.1">
    <property type="nucleotide sequence ID" value="NZ_FNCV01000015.1"/>
</dbReference>
<keyword evidence="4" id="KW-0489">Methyltransferase</keyword>
<dbReference type="InterPro" id="IPR041698">
    <property type="entry name" value="Methyltransf_25"/>
</dbReference>
<gene>
    <name evidence="4" type="ORF">SAMN05421742_11518</name>
</gene>
<organism evidence="4 5">
    <name type="scientific">Roseospirillum parvum</name>
    <dbReference type="NCBI Taxonomy" id="83401"/>
    <lineage>
        <taxon>Bacteria</taxon>
        <taxon>Pseudomonadati</taxon>
        <taxon>Pseudomonadota</taxon>
        <taxon>Alphaproteobacteria</taxon>
        <taxon>Rhodospirillales</taxon>
        <taxon>Rhodospirillaceae</taxon>
        <taxon>Roseospirillum</taxon>
    </lineage>
</organism>
<keyword evidence="1 4" id="KW-0808">Transferase</keyword>
<accession>A0A1G8FND8</accession>
<dbReference type="STRING" id="83401.SAMN05421742_11518"/>
<dbReference type="SUPFAM" id="SSF53335">
    <property type="entry name" value="S-adenosyl-L-methionine-dependent methyltransferases"/>
    <property type="match status" value="1"/>
</dbReference>
<sequence>MADGYITDLDYVAEYYGDHAPVHLNACALLNGVAPRPLSEGFTWADFGCGNGLTANTLAAANPQGSFLGIDFNPRHIARAQALASAAGLDNARFLAADFTELAPADLPRLDFAVLHGVMSWIPEAARHRLIDTVAEALKPGGLLLITYDAMPGWSDVAPVRDMVVALTAKYGDSLTKAQKAVDWLSQLKAAGAPYFRAHPAVAQRIEELARLDLGYVAHEFFNATLTPFHFAEINRDLAARDLHFAGCARPFLNLMDLALAAPLQPLMGDIDSRAEFEAKRDFIRNEAFRRDVFVKGTASRFSDEESWTTAQMAQPYTVAAPLGELARTVDFDGQEVTFAGHPFDRALSSFARRPISVAGQENCTSGIEASPPSIRLEAARLLFAAGLIRPTPSAPATPADPEPIDPEPAHRFNRALAQGHGAASPRLALAAPGLGAGVEMTNLDALIAVALADSAGAPDRAAAQVVAALAASGRDIVEAGRVLDPAAARHHVAGLAAALAEGRLDLLVRAGALSLSETP</sequence>
<evidence type="ECO:0000313" key="4">
    <source>
        <dbReference type="EMBL" id="SDH83683.1"/>
    </source>
</evidence>
<dbReference type="Pfam" id="PF10119">
    <property type="entry name" value="MethyTransf_Reg"/>
    <property type="match status" value="1"/>
</dbReference>
<dbReference type="GO" id="GO:0008168">
    <property type="term" value="F:methyltransferase activity"/>
    <property type="evidence" value="ECO:0007669"/>
    <property type="project" value="UniProtKB-KW"/>
</dbReference>
<dbReference type="Gene3D" id="3.40.50.150">
    <property type="entry name" value="Vaccinia Virus protein VP39"/>
    <property type="match status" value="1"/>
</dbReference>
<dbReference type="OrthoDB" id="5298787at2"/>
<evidence type="ECO:0000259" key="3">
    <source>
        <dbReference type="Pfam" id="PF13649"/>
    </source>
</evidence>
<dbReference type="Pfam" id="PF13649">
    <property type="entry name" value="Methyltransf_25"/>
    <property type="match status" value="1"/>
</dbReference>
<dbReference type="InterPro" id="IPR018773">
    <property type="entry name" value="MeTrfase_reg_dom_prd"/>
</dbReference>
<dbReference type="GO" id="GO:0032259">
    <property type="term" value="P:methylation"/>
    <property type="evidence" value="ECO:0007669"/>
    <property type="project" value="UniProtKB-KW"/>
</dbReference>
<dbReference type="CDD" id="cd02440">
    <property type="entry name" value="AdoMet_MTases"/>
    <property type="match status" value="1"/>
</dbReference>
<protein>
    <submittedName>
        <fullName evidence="4">Methyltransferase domain-containing protein</fullName>
    </submittedName>
</protein>
<dbReference type="InterPro" id="IPR029063">
    <property type="entry name" value="SAM-dependent_MTases_sf"/>
</dbReference>
<proteinExistence type="predicted"/>
<dbReference type="EMBL" id="FNCV01000015">
    <property type="protein sequence ID" value="SDH83683.1"/>
    <property type="molecule type" value="Genomic_DNA"/>
</dbReference>
<name>A0A1G8FND8_9PROT</name>
<dbReference type="PANTHER" id="PTHR43861">
    <property type="entry name" value="TRANS-ACONITATE 2-METHYLTRANSFERASE-RELATED"/>
    <property type="match status" value="1"/>
</dbReference>
<evidence type="ECO:0000256" key="1">
    <source>
        <dbReference type="ARBA" id="ARBA00022679"/>
    </source>
</evidence>
<reference evidence="5" key="1">
    <citation type="submission" date="2016-10" db="EMBL/GenBank/DDBJ databases">
        <authorList>
            <person name="Varghese N."/>
            <person name="Submissions S."/>
        </authorList>
    </citation>
    <scope>NUCLEOTIDE SEQUENCE [LARGE SCALE GENOMIC DNA]</scope>
    <source>
        <strain evidence="5">930I</strain>
    </source>
</reference>
<dbReference type="Proteomes" id="UP000217076">
    <property type="component" value="Unassembled WGS sequence"/>
</dbReference>
<dbReference type="AlphaFoldDB" id="A0A1G8FND8"/>
<feature type="domain" description="Methyltransferase" evidence="3">
    <location>
        <begin position="46"/>
        <end position="142"/>
    </location>
</feature>
<evidence type="ECO:0000259" key="2">
    <source>
        <dbReference type="Pfam" id="PF10119"/>
    </source>
</evidence>
<keyword evidence="5" id="KW-1185">Reference proteome</keyword>
<feature type="domain" description="Methyltransferase regulatory" evidence="2">
    <location>
        <begin position="216"/>
        <end position="296"/>
    </location>
</feature>